<sequence length="141" mass="15674">MSRELNFLDLFPSAGELSEGFIQAGVNPVAHVESDQAACFTLRTRMAYHWLQEHGRTKLYADYLNGNISRSKLYEHVPEQVIKSVINAKIGVGTLSDIFRQVNALVDNRALDLIVGDPPCQAYSIVGRSRADLSQTCRLHG</sequence>
<keyword evidence="1" id="KW-0489">Methyltransferase</keyword>
<gene>
    <name evidence="1" type="ORF">HP555_02195</name>
</gene>
<dbReference type="GO" id="GO:0032259">
    <property type="term" value="P:methylation"/>
    <property type="evidence" value="ECO:0007669"/>
    <property type="project" value="UniProtKB-KW"/>
</dbReference>
<dbReference type="GO" id="GO:0008168">
    <property type="term" value="F:methyltransferase activity"/>
    <property type="evidence" value="ECO:0007669"/>
    <property type="project" value="UniProtKB-KW"/>
</dbReference>
<evidence type="ECO:0000313" key="1">
    <source>
        <dbReference type="EMBL" id="QQG64758.1"/>
    </source>
</evidence>
<dbReference type="Gene3D" id="3.40.50.150">
    <property type="entry name" value="Vaccinia Virus protein VP39"/>
    <property type="match status" value="1"/>
</dbReference>
<keyword evidence="2" id="KW-1185">Reference proteome</keyword>
<dbReference type="SUPFAM" id="SSF53335">
    <property type="entry name" value="S-adenosyl-L-methionine-dependent methyltransferases"/>
    <property type="match status" value="1"/>
</dbReference>
<name>A0A7T6APP6_9BACT</name>
<dbReference type="EMBL" id="CP054140">
    <property type="protein sequence ID" value="QQG64758.1"/>
    <property type="molecule type" value="Genomic_DNA"/>
</dbReference>
<dbReference type="Proteomes" id="UP000596092">
    <property type="component" value="Chromosome"/>
</dbReference>
<proteinExistence type="predicted"/>
<dbReference type="InterPro" id="IPR029063">
    <property type="entry name" value="SAM-dependent_MTases_sf"/>
</dbReference>
<reference evidence="1 2" key="1">
    <citation type="submission" date="2020-05" db="EMBL/GenBank/DDBJ databases">
        <title>Complete genome of Desulfobulbus oligotrophicus.</title>
        <authorList>
            <person name="Podar M."/>
        </authorList>
    </citation>
    <scope>NUCLEOTIDE SEQUENCE [LARGE SCALE GENOMIC DNA]</scope>
    <source>
        <strain evidence="1 2">Prop6</strain>
    </source>
</reference>
<dbReference type="RefSeq" id="WP_199263589.1">
    <property type="nucleotide sequence ID" value="NZ_CP054140.1"/>
</dbReference>
<protein>
    <submittedName>
        <fullName evidence="1">DNA cytosine methyltransferase</fullName>
    </submittedName>
</protein>
<accession>A0A7T6APP6</accession>
<dbReference type="KEGG" id="dog:HP555_02195"/>
<organism evidence="1 2">
    <name type="scientific">Desulfobulbus oligotrophicus</name>
    <dbReference type="NCBI Taxonomy" id="1909699"/>
    <lineage>
        <taxon>Bacteria</taxon>
        <taxon>Pseudomonadati</taxon>
        <taxon>Thermodesulfobacteriota</taxon>
        <taxon>Desulfobulbia</taxon>
        <taxon>Desulfobulbales</taxon>
        <taxon>Desulfobulbaceae</taxon>
        <taxon>Desulfobulbus</taxon>
    </lineage>
</organism>
<keyword evidence="1" id="KW-0808">Transferase</keyword>
<dbReference type="AlphaFoldDB" id="A0A7T6APP6"/>
<evidence type="ECO:0000313" key="2">
    <source>
        <dbReference type="Proteomes" id="UP000596092"/>
    </source>
</evidence>